<keyword evidence="1" id="KW-0106">Calcium</keyword>
<dbReference type="GO" id="GO:0005509">
    <property type="term" value="F:calcium ion binding"/>
    <property type="evidence" value="ECO:0007669"/>
    <property type="project" value="UniProtKB-UniRule"/>
</dbReference>
<name>A0A1X7V180_AMPQE</name>
<dbReference type="InterPro" id="IPR002126">
    <property type="entry name" value="Cadherin-like_dom"/>
</dbReference>
<dbReference type="SMART" id="SM00112">
    <property type="entry name" value="CA"/>
    <property type="match status" value="2"/>
</dbReference>
<dbReference type="PROSITE" id="PS50060">
    <property type="entry name" value="MAM_2"/>
    <property type="match status" value="2"/>
</dbReference>
<dbReference type="PROSITE" id="PS50835">
    <property type="entry name" value="IG_LIKE"/>
    <property type="match status" value="1"/>
</dbReference>
<dbReference type="PANTHER" id="PTHR46967:SF1">
    <property type="entry name" value="KERATIN-ASSOCIATED PROTEIN 16-1-LIKE"/>
    <property type="match status" value="1"/>
</dbReference>
<dbReference type="InterPro" id="IPR013320">
    <property type="entry name" value="ConA-like_dom_sf"/>
</dbReference>
<dbReference type="GO" id="GO:0016020">
    <property type="term" value="C:membrane"/>
    <property type="evidence" value="ECO:0007669"/>
    <property type="project" value="InterPro"/>
</dbReference>
<dbReference type="Pfam" id="PF00629">
    <property type="entry name" value="MAM"/>
    <property type="match status" value="1"/>
</dbReference>
<dbReference type="SUPFAM" id="SSF57184">
    <property type="entry name" value="Growth factor receptor domain"/>
    <property type="match status" value="1"/>
</dbReference>
<accession>A0A1X7V180</accession>
<dbReference type="CDD" id="cd00185">
    <property type="entry name" value="TNFRSF"/>
    <property type="match status" value="1"/>
</dbReference>
<dbReference type="SUPFAM" id="SSF49265">
    <property type="entry name" value="Fibronectin type III"/>
    <property type="match status" value="1"/>
</dbReference>
<reference evidence="9" key="1">
    <citation type="submission" date="2017-05" db="UniProtKB">
        <authorList>
            <consortium name="EnsemblMetazoa"/>
        </authorList>
    </citation>
    <scope>IDENTIFICATION</scope>
</reference>
<feature type="region of interest" description="Disordered" evidence="2">
    <location>
        <begin position="1649"/>
        <end position="1695"/>
    </location>
</feature>
<dbReference type="InterPro" id="IPR013783">
    <property type="entry name" value="Ig-like_fold"/>
</dbReference>
<dbReference type="Gene3D" id="2.60.40.60">
    <property type="entry name" value="Cadherins"/>
    <property type="match status" value="1"/>
</dbReference>
<dbReference type="Gene3D" id="2.10.50.10">
    <property type="entry name" value="Tumor Necrosis Factor Receptor, subunit A, domain 2"/>
    <property type="match status" value="1"/>
</dbReference>
<feature type="domain" description="MAM" evidence="5">
    <location>
        <begin position="1004"/>
        <end position="1165"/>
    </location>
</feature>
<dbReference type="CDD" id="cd11304">
    <property type="entry name" value="Cadherin_repeat"/>
    <property type="match status" value="2"/>
</dbReference>
<evidence type="ECO:0000259" key="7">
    <source>
        <dbReference type="PROSITE" id="PS50835"/>
    </source>
</evidence>
<dbReference type="EnsemblMetazoa" id="Aqu2.1.33768_001">
    <property type="protein sequence ID" value="Aqu2.1.33768_001"/>
    <property type="gene ID" value="Aqu2.1.33768"/>
</dbReference>
<proteinExistence type="predicted"/>
<dbReference type="SUPFAM" id="SSF49313">
    <property type="entry name" value="Cadherin-like"/>
    <property type="match status" value="1"/>
</dbReference>
<organism evidence="9">
    <name type="scientific">Amphimedon queenslandica</name>
    <name type="common">Sponge</name>
    <dbReference type="NCBI Taxonomy" id="400682"/>
    <lineage>
        <taxon>Eukaryota</taxon>
        <taxon>Metazoa</taxon>
        <taxon>Porifera</taxon>
        <taxon>Demospongiae</taxon>
        <taxon>Heteroscleromorpha</taxon>
        <taxon>Haplosclerida</taxon>
        <taxon>Niphatidae</taxon>
        <taxon>Amphimedon</taxon>
    </lineage>
</organism>
<evidence type="ECO:0000313" key="9">
    <source>
        <dbReference type="EnsemblMetazoa" id="Aqu2.1.33768_001"/>
    </source>
</evidence>
<dbReference type="Gene3D" id="2.60.120.200">
    <property type="match status" value="2"/>
</dbReference>
<evidence type="ECO:0000256" key="2">
    <source>
        <dbReference type="SAM" id="MobiDB-lite"/>
    </source>
</evidence>
<evidence type="ECO:0000256" key="1">
    <source>
        <dbReference type="PROSITE-ProRule" id="PRU00043"/>
    </source>
</evidence>
<sequence length="1762" mass="192435">MAAISSLFSVCLIILIIATLQTEVLSSKLIIIITANYYYNFKFQVPMHASLLLGFTAKQSCNFESPVAPGASVYCTASDGVLGWEEQVTEGQGSFGVSTAGAARQGNPDRPLTDYNPGTENGSYFYYVKSINYFNQALLLSYPTQKFIAGLSFSFYMVGPQSLQILQSHVTSFDIISNYSWNGNETVTWERANIEFSTPYPDGNVLFISPSIGGEIGEAPIEREPFLALDDIELTFDLPCDFSLLSNQGNLILSHPSFLDITIGNINTVQFTAISPICTDGPFIYTLDSNNITGLASIFHLNSTTGLLRVNATGQHLIGGGVPLGLITVSVYVQDSGFLQPNGVAFKRHGLLHYRQKPTIIISSPSSIPLALQEGAVGGGGSSFSYTLNASSALNASFSYSISKSFPSSLADNITINGNTVQGIFTHQHLVDVIQHGIAAPSFTILIVDSYGETRNHTVQLILPNTPSLVFNQDEYIIHVSESGSISLNLSNILIGSLPIVQDCSNTIAAQISTTDSVISSKFKLYALPSIPALPNFCTFVLAATTKVFDYEERQEYIFNITANSTLGSSSVAMVTVLVIGVNEYGPVISPKMDTGMISDYEPVGSLVKVLMATDNDEGPDGTLSFSLTQGSTDYFRVQQISNSEAHLETKHSPIEPSEYLVEVTVSDHGTPSMSDTATIIITAIASSEIQCNQSIFGPPVIVSHTPPLRPALNSVVNLQCNYTANPQIYPIKWYRSSLSSPLSFEPISSSSHYTITGNTLTINGVTTNDIQFYTCNITNQCGSNVTSIPLPIVIQPPSPPGGLWITFGPSQHSISLSWTPATITISSPVTSYLVQLKREKEESYQTIQTVNYYTDSYDKASSVNIFQLLPGTGYIVRVASANEYFQSNSNEVNFTTTPSPPLLSFLNATGLSDNSLKIEWILEYTGGSHDVHMMLSVQSNQLKRRRRSFDPVTYSFNVGVNDNVLVTPTLPFGRRYNVMGVVSSEYGTHQLATTAFIGIQDTLSCPFSLSPEDSCGWTVQEPAGSLRLASTVSSPRPTSDARGQSDGVYVLGSIPNDASLETLTLLAYPSISYICSISFYYQVRENVRLRLESSESQNESLIWASSNGDHTRWTHVQIPPEDFPLSVSTSSLLFTMETVDTPSPELSYAAVDDVSLTFCLPCNYSKLTGDSISLSYKNSSIVYIRKDQNITIEATVAECPHPIIQYRIQSIVPNELLERLVIQDQRKGVILISDITTDIAEAGTIGYIIVEAEIVSADYKNIGNPISKSFVISFMIAEFFENCSYIKSCDFESGPCDWKLSDQSDSSIKEIESNSYLYSEPLLDASLSTSNSFIIGHSIINDSYCGLSFSLMKSIDIDLHVLVSGLGVVWSSYSLHESTNTYISSNVTWRDVSVFIDVSSVEIMSGRNVTFEMVPVMTGDDDLSDTFVAIDNVTLHPCVDCEAQECSCISCIQQCTVSPCQDGYYLSLEVNQCRPCPPGYYCENWRSMPKPCPPGTFRNITGGTGFAHCQVCSNGTYTVQYGSATCQTCPTGYNCSNPAVSPVKDCSEVATVLPTTAQQSHSLSLYVAAVVGGFVGVLVIGGTALFIICFCHYQRKHKKMRQRKREHKMYADNFYINPDKDNKRGFKSATVRTASTILSMMGSKTDDGNKAYMNPTYDSDSSDHDSSSIFSSETQASTMRGGGRGEGGKRRLTRDATINSLNSFDVKVDWSDANPFLSDSQSHGNISDIIELEDHNDHVWPALQRKKKEEREEEQDTSINI</sequence>
<dbReference type="SMART" id="SM00060">
    <property type="entry name" value="FN3"/>
    <property type="match status" value="1"/>
</dbReference>
<dbReference type="Pfam" id="PF00028">
    <property type="entry name" value="Cadherin"/>
    <property type="match status" value="1"/>
</dbReference>
<dbReference type="Pfam" id="PF13927">
    <property type="entry name" value="Ig_3"/>
    <property type="match status" value="1"/>
</dbReference>
<evidence type="ECO:0000259" key="6">
    <source>
        <dbReference type="PROSITE" id="PS50268"/>
    </source>
</evidence>
<dbReference type="InterPro" id="IPR000998">
    <property type="entry name" value="MAM_dom"/>
</dbReference>
<dbReference type="InterPro" id="IPR007110">
    <property type="entry name" value="Ig-like_dom"/>
</dbReference>
<dbReference type="SUPFAM" id="SSF49899">
    <property type="entry name" value="Concanavalin A-like lectins/glucanases"/>
    <property type="match status" value="1"/>
</dbReference>
<feature type="chain" id="PRO_5012869409" evidence="4">
    <location>
        <begin position="27"/>
        <end position="1762"/>
    </location>
</feature>
<keyword evidence="3" id="KW-1133">Transmembrane helix</keyword>
<protein>
    <submittedName>
        <fullName evidence="9">Uncharacterized protein</fullName>
    </submittedName>
</protein>
<feature type="domain" description="Cadherin" evidence="6">
    <location>
        <begin position="590"/>
        <end position="702"/>
    </location>
</feature>
<feature type="domain" description="Fibronectin type-III" evidence="8">
    <location>
        <begin position="800"/>
        <end position="901"/>
    </location>
</feature>
<feature type="domain" description="Ig-like" evidence="7">
    <location>
        <begin position="699"/>
        <end position="787"/>
    </location>
</feature>
<dbReference type="SUPFAM" id="SSF48726">
    <property type="entry name" value="Immunoglobulin"/>
    <property type="match status" value="1"/>
</dbReference>
<keyword evidence="4" id="KW-0732">Signal</keyword>
<feature type="transmembrane region" description="Helical" evidence="3">
    <location>
        <begin position="1566"/>
        <end position="1594"/>
    </location>
</feature>
<dbReference type="OrthoDB" id="439917at2759"/>
<dbReference type="CDD" id="cd00096">
    <property type="entry name" value="Ig"/>
    <property type="match status" value="1"/>
</dbReference>
<dbReference type="PROSITE" id="PS50853">
    <property type="entry name" value="FN3"/>
    <property type="match status" value="1"/>
</dbReference>
<dbReference type="PROSITE" id="PS50268">
    <property type="entry name" value="CADHERIN_2"/>
    <property type="match status" value="1"/>
</dbReference>
<dbReference type="eggNOG" id="KOG0613">
    <property type="taxonomic scope" value="Eukaryota"/>
</dbReference>
<dbReference type="SMART" id="SM00409">
    <property type="entry name" value="IG"/>
    <property type="match status" value="1"/>
</dbReference>
<dbReference type="InParanoid" id="A0A1X7V180"/>
<dbReference type="PANTHER" id="PTHR46967">
    <property type="entry name" value="INSULIN-LIKE GROWTH FACTOR BINDING PROTEIN,N-TERMINAL"/>
    <property type="match status" value="1"/>
</dbReference>
<dbReference type="Gene3D" id="2.60.40.10">
    <property type="entry name" value="Immunoglobulins"/>
    <property type="match status" value="2"/>
</dbReference>
<evidence type="ECO:0000259" key="8">
    <source>
        <dbReference type="PROSITE" id="PS50853"/>
    </source>
</evidence>
<feature type="domain" description="MAM" evidence="5">
    <location>
        <begin position="59"/>
        <end position="242"/>
    </location>
</feature>
<dbReference type="InterPro" id="IPR036116">
    <property type="entry name" value="FN3_sf"/>
</dbReference>
<evidence type="ECO:0000256" key="3">
    <source>
        <dbReference type="SAM" id="Phobius"/>
    </source>
</evidence>
<dbReference type="CDD" id="cd00063">
    <property type="entry name" value="FN3"/>
    <property type="match status" value="1"/>
</dbReference>
<dbReference type="GO" id="GO:0007156">
    <property type="term" value="P:homophilic cell adhesion via plasma membrane adhesion molecules"/>
    <property type="evidence" value="ECO:0007669"/>
    <property type="project" value="InterPro"/>
</dbReference>
<dbReference type="InterPro" id="IPR036179">
    <property type="entry name" value="Ig-like_dom_sf"/>
</dbReference>
<evidence type="ECO:0000259" key="5">
    <source>
        <dbReference type="PROSITE" id="PS50060"/>
    </source>
</evidence>
<dbReference type="Pfam" id="PF00041">
    <property type="entry name" value="fn3"/>
    <property type="match status" value="1"/>
</dbReference>
<keyword evidence="3" id="KW-0812">Transmembrane</keyword>
<keyword evidence="3" id="KW-0472">Membrane</keyword>
<dbReference type="InterPro" id="IPR003961">
    <property type="entry name" value="FN3_dom"/>
</dbReference>
<feature type="signal peptide" evidence="4">
    <location>
        <begin position="1"/>
        <end position="26"/>
    </location>
</feature>
<dbReference type="SMART" id="SM01411">
    <property type="entry name" value="Ephrin_rec_like"/>
    <property type="match status" value="2"/>
</dbReference>
<dbReference type="InterPro" id="IPR009030">
    <property type="entry name" value="Growth_fac_rcpt_cys_sf"/>
</dbReference>
<dbReference type="InterPro" id="IPR015919">
    <property type="entry name" value="Cadherin-like_sf"/>
</dbReference>
<evidence type="ECO:0000256" key="4">
    <source>
        <dbReference type="SAM" id="SignalP"/>
    </source>
</evidence>
<dbReference type="InterPro" id="IPR003599">
    <property type="entry name" value="Ig_sub"/>
</dbReference>